<sequence length="78" mass="8800">MNIMIEIFGAFILPIILIPFLVRVTYNRWVSIGLAVIIMVAIFSKLESIWTIVTGILGLSIGSYLSMRIGKKVDKKWS</sequence>
<dbReference type="RefSeq" id="WP_236336369.1">
    <property type="nucleotide sequence ID" value="NZ_JAKIJS010000001.1"/>
</dbReference>
<organism evidence="2 3">
    <name type="scientific">Pseudalkalibacillus berkeleyi</name>
    <dbReference type="NCBI Taxonomy" id="1069813"/>
    <lineage>
        <taxon>Bacteria</taxon>
        <taxon>Bacillati</taxon>
        <taxon>Bacillota</taxon>
        <taxon>Bacilli</taxon>
        <taxon>Bacillales</taxon>
        <taxon>Fictibacillaceae</taxon>
        <taxon>Pseudalkalibacillus</taxon>
    </lineage>
</organism>
<name>A0ABS9H4V1_9BACL</name>
<feature type="transmembrane region" description="Helical" evidence="1">
    <location>
        <begin position="32"/>
        <end position="65"/>
    </location>
</feature>
<keyword evidence="1" id="KW-0812">Transmembrane</keyword>
<comment type="caution">
    <text evidence="2">The sequence shown here is derived from an EMBL/GenBank/DDBJ whole genome shotgun (WGS) entry which is preliminary data.</text>
</comment>
<proteinExistence type="predicted"/>
<reference evidence="2 3" key="1">
    <citation type="submission" date="2022-01" db="EMBL/GenBank/DDBJ databases">
        <title>Alkalihalobacillus sp. EGI L200015, a novel bacterium isolated from a salt lake sediment.</title>
        <authorList>
            <person name="Gao L."/>
            <person name="Fang B.-Z."/>
            <person name="Li W.-J."/>
        </authorList>
    </citation>
    <scope>NUCLEOTIDE SEQUENCE [LARGE SCALE GENOMIC DNA]</scope>
    <source>
        <strain evidence="2 3">KCTC 12718</strain>
    </source>
</reference>
<keyword evidence="1" id="KW-0472">Membrane</keyword>
<evidence type="ECO:0000313" key="2">
    <source>
        <dbReference type="EMBL" id="MCF6138715.1"/>
    </source>
</evidence>
<dbReference type="EMBL" id="JAKIJS010000001">
    <property type="protein sequence ID" value="MCF6138715.1"/>
    <property type="molecule type" value="Genomic_DNA"/>
</dbReference>
<dbReference type="Pfam" id="PF09964">
    <property type="entry name" value="DUF2198"/>
    <property type="match status" value="1"/>
</dbReference>
<protein>
    <submittedName>
        <fullName evidence="2">CsbA family protein</fullName>
    </submittedName>
</protein>
<evidence type="ECO:0000256" key="1">
    <source>
        <dbReference type="SAM" id="Phobius"/>
    </source>
</evidence>
<feature type="transmembrane region" description="Helical" evidence="1">
    <location>
        <begin position="7"/>
        <end position="26"/>
    </location>
</feature>
<keyword evidence="3" id="KW-1185">Reference proteome</keyword>
<dbReference type="InterPro" id="IPR019242">
    <property type="entry name" value="DUF2198"/>
</dbReference>
<dbReference type="Proteomes" id="UP001649381">
    <property type="component" value="Unassembled WGS sequence"/>
</dbReference>
<evidence type="ECO:0000313" key="3">
    <source>
        <dbReference type="Proteomes" id="UP001649381"/>
    </source>
</evidence>
<gene>
    <name evidence="2" type="ORF">L2716_13345</name>
</gene>
<accession>A0ABS9H4V1</accession>
<keyword evidence="1" id="KW-1133">Transmembrane helix</keyword>